<dbReference type="Pfam" id="PF26593">
    <property type="entry name" value="TraC-like"/>
    <property type="match status" value="1"/>
</dbReference>
<dbReference type="AlphaFoldDB" id="A0A2H0RGQ4"/>
<evidence type="ECO:0000313" key="3">
    <source>
        <dbReference type="Proteomes" id="UP000230431"/>
    </source>
</evidence>
<evidence type="ECO:0000313" key="2">
    <source>
        <dbReference type="EMBL" id="PIR45732.1"/>
    </source>
</evidence>
<protein>
    <recommendedName>
        <fullName evidence="1">TraC-like domain-containing protein</fullName>
    </recommendedName>
</protein>
<comment type="caution">
    <text evidence="2">The sequence shown here is derived from an EMBL/GenBank/DDBJ whole genome shotgun (WGS) entry which is preliminary data.</text>
</comment>
<accession>A0A2H0RGQ4</accession>
<sequence>MNLKDLTNQSQSTQNFVPIKEIKSGTVMLKDGSLRAILMVSSINFGLKSIDEKTAIITAFQDFLNSIDFSVQISIQSRRLNIAPYLQTLEKQMIGQTNELLRVQIKEYIEFIKFFTENHNVMTKSFFVVVPYDPPIIQGGGKSGWLNRLLKSKKSVSSAATNNQFEENLGQLNQRINVIKSGLGRIGLRSEILGTEELIELYFKLFNPGENEAPSIEDQNSNQTTR</sequence>
<dbReference type="Proteomes" id="UP000230431">
    <property type="component" value="Unassembled WGS sequence"/>
</dbReference>
<evidence type="ECO:0000259" key="1">
    <source>
        <dbReference type="Pfam" id="PF26593"/>
    </source>
</evidence>
<dbReference type="InterPro" id="IPR058596">
    <property type="entry name" value="TraC-like_dom"/>
</dbReference>
<feature type="domain" description="TraC-like" evidence="1">
    <location>
        <begin position="24"/>
        <end position="203"/>
    </location>
</feature>
<name>A0A2H0RGQ4_9BACT</name>
<dbReference type="EMBL" id="PCYK01000030">
    <property type="protein sequence ID" value="PIR45732.1"/>
    <property type="molecule type" value="Genomic_DNA"/>
</dbReference>
<organism evidence="2 3">
    <name type="scientific">Candidatus Vogelbacteria bacterium CG10_big_fil_rev_8_21_14_0_10_49_38</name>
    <dbReference type="NCBI Taxonomy" id="1975043"/>
    <lineage>
        <taxon>Bacteria</taxon>
        <taxon>Candidatus Vogeliibacteriota</taxon>
    </lineage>
</organism>
<gene>
    <name evidence="2" type="ORF">COV08_03660</name>
</gene>
<reference evidence="2 3" key="1">
    <citation type="submission" date="2017-09" db="EMBL/GenBank/DDBJ databases">
        <title>Depth-based differentiation of microbial function through sediment-hosted aquifers and enrichment of novel symbionts in the deep terrestrial subsurface.</title>
        <authorList>
            <person name="Probst A.J."/>
            <person name="Ladd B."/>
            <person name="Jarett J.K."/>
            <person name="Geller-Mcgrath D.E."/>
            <person name="Sieber C.M."/>
            <person name="Emerson J.B."/>
            <person name="Anantharaman K."/>
            <person name="Thomas B.C."/>
            <person name="Malmstrom R."/>
            <person name="Stieglmeier M."/>
            <person name="Klingl A."/>
            <person name="Woyke T."/>
            <person name="Ryan C.M."/>
            <person name="Banfield J.F."/>
        </authorList>
    </citation>
    <scope>NUCLEOTIDE SEQUENCE [LARGE SCALE GENOMIC DNA]</scope>
    <source>
        <strain evidence="2">CG10_big_fil_rev_8_21_14_0_10_49_38</strain>
    </source>
</reference>
<proteinExistence type="predicted"/>